<evidence type="ECO:0000313" key="9">
    <source>
        <dbReference type="EMBL" id="WNL15225.1"/>
    </source>
</evidence>
<reference evidence="10" key="1">
    <citation type="submission" date="2023-09" db="EMBL/GenBank/DDBJ databases">
        <title>Arcobacter tbilisiensis sp. nov. isolated from chicken meat in Tbilisi, Georgia.</title>
        <authorList>
            <person name="Matthias R."/>
            <person name="Zautner A.E."/>
        </authorList>
    </citation>
    <scope>NUCLEOTIDE SEQUENCE</scope>
    <source>
        <strain evidence="13">LEO 70</strain>
        <strain evidence="12">LEO 74</strain>
        <strain evidence="11">LEO 79</strain>
        <strain evidence="10">LEO 99</strain>
    </source>
</reference>
<gene>
    <name evidence="9" type="ORF">RJG51_03290</name>
    <name evidence="8" type="ORF">RJG52_07540</name>
    <name evidence="10" type="ORF">RJG53_09950</name>
    <name evidence="12" type="ORF">RJG55_07545</name>
    <name evidence="11" type="ORF">RJG56_09830</name>
    <name evidence="13" type="ORF">RJG57_03825</name>
</gene>
<keyword evidence="4" id="KW-0233">DNA recombination</keyword>
<dbReference type="GO" id="GO:0006310">
    <property type="term" value="P:DNA recombination"/>
    <property type="evidence" value="ECO:0007669"/>
    <property type="project" value="UniProtKB-KW"/>
</dbReference>
<evidence type="ECO:0000313" key="12">
    <source>
        <dbReference type="EMBL" id="WNL22805.1"/>
    </source>
</evidence>
<evidence type="ECO:0000313" key="11">
    <source>
        <dbReference type="EMBL" id="WNL21032.1"/>
    </source>
</evidence>
<dbReference type="GO" id="GO:0003677">
    <property type="term" value="F:DNA binding"/>
    <property type="evidence" value="ECO:0007669"/>
    <property type="project" value="UniProtKB-KW"/>
</dbReference>
<organism evidence="10">
    <name type="scientific">Arcobacter sp. AZ-2023</name>
    <dbReference type="NCBI Taxonomy" id="3074453"/>
    <lineage>
        <taxon>Bacteria</taxon>
        <taxon>Pseudomonadati</taxon>
        <taxon>Campylobacterota</taxon>
        <taxon>Epsilonproteobacteria</taxon>
        <taxon>Campylobacterales</taxon>
        <taxon>Arcobacteraceae</taxon>
        <taxon>Arcobacter</taxon>
    </lineage>
</organism>
<keyword evidence="3" id="KW-0238">DNA-binding</keyword>
<dbReference type="Pfam" id="PF00589">
    <property type="entry name" value="Phage_integrase"/>
    <property type="match status" value="1"/>
</dbReference>
<feature type="domain" description="Tyr recombinase" evidence="5">
    <location>
        <begin position="258"/>
        <end position="423"/>
    </location>
</feature>
<feature type="domain" description="Phage integrase central" evidence="7">
    <location>
        <begin position="139"/>
        <end position="231"/>
    </location>
</feature>
<dbReference type="EMBL" id="CP134850">
    <property type="protein sequence ID" value="WNL21032.1"/>
    <property type="molecule type" value="Genomic_DNA"/>
</dbReference>
<comment type="similarity">
    <text evidence="1">Belongs to the 'phage' integrase family.</text>
</comment>
<name>A0AA96D3D2_9BACT</name>
<evidence type="ECO:0000256" key="2">
    <source>
        <dbReference type="ARBA" id="ARBA00022908"/>
    </source>
</evidence>
<evidence type="ECO:0000313" key="8">
    <source>
        <dbReference type="EMBL" id="WNL11780.1"/>
    </source>
</evidence>
<dbReference type="EMBL" id="CP134844">
    <property type="protein sequence ID" value="WNL11780.1"/>
    <property type="molecule type" value="Genomic_DNA"/>
</dbReference>
<dbReference type="Gene3D" id="1.10.443.10">
    <property type="entry name" value="Intergrase catalytic core"/>
    <property type="match status" value="1"/>
</dbReference>
<dbReference type="InterPro" id="IPR010998">
    <property type="entry name" value="Integrase_recombinase_N"/>
</dbReference>
<dbReference type="Pfam" id="PF22022">
    <property type="entry name" value="Phage_int_M"/>
    <property type="match status" value="1"/>
</dbReference>
<dbReference type="InterPro" id="IPR013762">
    <property type="entry name" value="Integrase-like_cat_sf"/>
</dbReference>
<evidence type="ECO:0000256" key="3">
    <source>
        <dbReference type="ARBA" id="ARBA00023125"/>
    </source>
</evidence>
<dbReference type="InterPro" id="IPR025166">
    <property type="entry name" value="Integrase_DNA_bind_dom"/>
</dbReference>
<evidence type="ECO:0000259" key="6">
    <source>
        <dbReference type="Pfam" id="PF13356"/>
    </source>
</evidence>
<evidence type="ECO:0000256" key="1">
    <source>
        <dbReference type="ARBA" id="ARBA00008857"/>
    </source>
</evidence>
<dbReference type="InterPro" id="IPR053876">
    <property type="entry name" value="Phage_int_M"/>
</dbReference>
<protein>
    <submittedName>
        <fullName evidence="10">Tyrosine-type recombinase/integrase</fullName>
    </submittedName>
</protein>
<dbReference type="InterPro" id="IPR050808">
    <property type="entry name" value="Phage_Integrase"/>
</dbReference>
<dbReference type="PANTHER" id="PTHR30629">
    <property type="entry name" value="PROPHAGE INTEGRASE"/>
    <property type="match status" value="1"/>
</dbReference>
<keyword evidence="2" id="KW-0229">DNA integration</keyword>
<evidence type="ECO:0000313" key="13">
    <source>
        <dbReference type="EMBL" id="WNL26302.1"/>
    </source>
</evidence>
<dbReference type="PANTHER" id="PTHR30629:SF2">
    <property type="entry name" value="PROPHAGE INTEGRASE INTS-RELATED"/>
    <property type="match status" value="1"/>
</dbReference>
<dbReference type="Gene3D" id="1.10.150.130">
    <property type="match status" value="1"/>
</dbReference>
<dbReference type="Pfam" id="PF13356">
    <property type="entry name" value="Arm-DNA-bind_3"/>
    <property type="match status" value="1"/>
</dbReference>
<evidence type="ECO:0000313" key="10">
    <source>
        <dbReference type="EMBL" id="WNL18893.1"/>
    </source>
</evidence>
<dbReference type="SUPFAM" id="SSF56349">
    <property type="entry name" value="DNA breaking-rejoining enzymes"/>
    <property type="match status" value="1"/>
</dbReference>
<dbReference type="EMBL" id="CP134849">
    <property type="protein sequence ID" value="WNL18893.1"/>
    <property type="molecule type" value="Genomic_DNA"/>
</dbReference>
<dbReference type="Gene3D" id="3.30.160.390">
    <property type="entry name" value="Integrase, DNA-binding domain"/>
    <property type="match status" value="1"/>
</dbReference>
<dbReference type="EMBL" id="CP134845">
    <property type="protein sequence ID" value="WNL15225.1"/>
    <property type="molecule type" value="Genomic_DNA"/>
</dbReference>
<feature type="domain" description="Integrase DNA-binding" evidence="6">
    <location>
        <begin position="8"/>
        <end position="126"/>
    </location>
</feature>
<dbReference type="InterPro" id="IPR011010">
    <property type="entry name" value="DNA_brk_join_enz"/>
</dbReference>
<dbReference type="EMBL" id="CP134851">
    <property type="protein sequence ID" value="WNL22805.1"/>
    <property type="molecule type" value="Genomic_DNA"/>
</dbReference>
<reference evidence="8" key="2">
    <citation type="submission" date="2023-09" db="EMBL/GenBank/DDBJ databases">
        <title>Characterization of Arcobacter Isolates from Retail Chicken Sold in Supermarkets in Tbilisi, Georgia.</title>
        <authorList>
            <person name="Matthias R."/>
            <person name="Zautner A.E."/>
        </authorList>
    </citation>
    <scope>NUCLEOTIDE SEQUENCE</scope>
    <source>
        <strain evidence="9">LEO 108</strain>
        <strain evidence="8">LEO 109</strain>
    </source>
</reference>
<dbReference type="CDD" id="cd00801">
    <property type="entry name" value="INT_P4_C"/>
    <property type="match status" value="1"/>
</dbReference>
<proteinExistence type="inferred from homology"/>
<accession>A0AA96D3D2</accession>
<sequence>MPKVPAPLTDTKISSSKGKSKEYTLADGKGLHLLIKPSGIKVWEFVFTSPVTKKRRKKSLGNYLKEDNFEDHTKKTEKTEKINFDTLTDLEILKLKSFSLSTARKIRSKLIQLIQSGIDPMEYEKELEQKENANTNGLFQNVMNEWFERQKKILADVTYIRKYSLFESFVLPYFKDKHIKDITKLELIHLLEEKEKTAKETASRLFNYLSNLWSYAVLKDYCEYNYLANINKNDVLVEKRRKNNYEKITDEVIFKELVNKIYNYNGSISIKNALKFVLHIPLRAYNLCFLKWSYIDFEKKILTIPRSEMKVKNHNLTDFQLPLTSEVIKILNDQKTYCTLYTDLKEYVFIGNDNINPINRESPNQALMRMGFTAEKKQSLHSFRGSFRTISEEKQQIHNVDIRIMESILDHQKESKVEQAYKNKINYLELQKPLLTWWSDYIICLLEEKRK</sequence>
<dbReference type="InterPro" id="IPR038488">
    <property type="entry name" value="Integrase_DNA-bd_sf"/>
</dbReference>
<dbReference type="InterPro" id="IPR002104">
    <property type="entry name" value="Integrase_catalytic"/>
</dbReference>
<evidence type="ECO:0000259" key="5">
    <source>
        <dbReference type="Pfam" id="PF00589"/>
    </source>
</evidence>
<dbReference type="GO" id="GO:0015074">
    <property type="term" value="P:DNA integration"/>
    <property type="evidence" value="ECO:0007669"/>
    <property type="project" value="UniProtKB-KW"/>
</dbReference>
<evidence type="ECO:0000256" key="4">
    <source>
        <dbReference type="ARBA" id="ARBA00023172"/>
    </source>
</evidence>
<dbReference type="EMBL" id="CP134852">
    <property type="protein sequence ID" value="WNL26302.1"/>
    <property type="molecule type" value="Genomic_DNA"/>
</dbReference>
<dbReference type="AlphaFoldDB" id="A0AA96D3D2"/>
<evidence type="ECO:0000259" key="7">
    <source>
        <dbReference type="Pfam" id="PF22022"/>
    </source>
</evidence>